<keyword evidence="1" id="KW-1133">Transmembrane helix</keyword>
<gene>
    <name evidence="2" type="ORF">L0U88_06890</name>
</gene>
<feature type="transmembrane region" description="Helical" evidence="1">
    <location>
        <begin position="376"/>
        <end position="395"/>
    </location>
</feature>
<evidence type="ECO:0008006" key="4">
    <source>
        <dbReference type="Google" id="ProtNLM"/>
    </source>
</evidence>
<keyword evidence="1" id="KW-0812">Transmembrane</keyword>
<feature type="transmembrane region" description="Helical" evidence="1">
    <location>
        <begin position="401"/>
        <end position="422"/>
    </location>
</feature>
<dbReference type="Gene3D" id="1.25.10.10">
    <property type="entry name" value="Leucine-rich Repeat Variant"/>
    <property type="match status" value="1"/>
</dbReference>
<dbReference type="RefSeq" id="WP_234864952.1">
    <property type="nucleotide sequence ID" value="NZ_JAKEVY010000002.1"/>
</dbReference>
<feature type="transmembrane region" description="Helical" evidence="1">
    <location>
        <begin position="176"/>
        <end position="193"/>
    </location>
</feature>
<protein>
    <recommendedName>
        <fullName evidence="4">HEAT repeat protein</fullName>
    </recommendedName>
</protein>
<feature type="transmembrane region" description="Helical" evidence="1">
    <location>
        <begin position="302"/>
        <end position="324"/>
    </location>
</feature>
<sequence length="917" mass="104466">MKSNRFWLNLLNIQKQEWPIVKQLFWLQFFQGAGISFFFTAEFARFLEKFPVHELPWVMVLSAGLLWFTGFAYTVLEHHIPFRKFNEGIILFMAGTMLLVRIGSTAITDNWLYYFSLAWFYVLYLLNNLEFWGIAARLFNIRQSKRLFGVVSSGDIPAKFIGYTLALLFVPYTGTLNLLFLGVISMLLSIPFYRRIMGMLDQSQEHHSSDNTIHHSHHPIRNLYQTFISSKIIRRIAIISLLASACIILINYGFYAKIKESYKNDVELARFIAMFMAGLRIIALITKTVITSRLTTNLGVQKSLFITPFLLVGLISIIIGLSFFNSDERFIFYIFGASSIAVDVLRTAINSPVLLTIMQPLPIHERMRAHNIIKGIMDPFATLFCGLLLLLLFNIQQTIDLLTLSFALLALAGIWLIGIVYVNREYLNMLVNTISSRYFSQEEFTLNDTETINKIKDKIKSGAEEEVLSVLSMVASKQNPVSIELLSLFLEHPSVQVKKDAIQLISQKEIHQLKPAIQQLLNESATSQLREEAIYAISKLSHKHTDLSDFLQESNNPANAAALCGMLSNKNRAVRFTAEEQVASLLRSPDETNRQYGLSILKAAADDYDHPLLALFLQTEKSANLVEMAIYAIGKAASFETIQTCLQLFPHYEKQVKAALFRAGKQAVKPISTYFLKEQLDETQQVPLLQVLGQIGGEDARNFLGTLITKPSSNHPTLIKALYRSKFKASPANRSELEELTKAYIFYATELLFMQRGLQDKNQPSSLLYGAIQIELNEIRELLLCLFGLLYNRENIQKSRNALLANKKETIANAMEIIEVTVKKELSKYFCILFENSSIEERCNALRAIYKDSDFSKIDTVMQRILAEKPIRYHDWTTACTLYISRKYEIPVESSNYDKFLHSKNSLLKETAAFALA</sequence>
<keyword evidence="1" id="KW-0472">Membrane</keyword>
<accession>A0ABS9BF67</accession>
<dbReference type="SUPFAM" id="SSF48371">
    <property type="entry name" value="ARM repeat"/>
    <property type="match status" value="1"/>
</dbReference>
<organism evidence="2 3">
    <name type="scientific">Flavihumibacter fluminis</name>
    <dbReference type="NCBI Taxonomy" id="2909236"/>
    <lineage>
        <taxon>Bacteria</taxon>
        <taxon>Pseudomonadati</taxon>
        <taxon>Bacteroidota</taxon>
        <taxon>Chitinophagia</taxon>
        <taxon>Chitinophagales</taxon>
        <taxon>Chitinophagaceae</taxon>
        <taxon>Flavihumibacter</taxon>
    </lineage>
</organism>
<evidence type="ECO:0000313" key="3">
    <source>
        <dbReference type="Proteomes" id="UP001200145"/>
    </source>
</evidence>
<feature type="transmembrane region" description="Helical" evidence="1">
    <location>
        <begin position="330"/>
        <end position="355"/>
    </location>
</feature>
<reference evidence="2 3" key="1">
    <citation type="submission" date="2022-01" db="EMBL/GenBank/DDBJ databases">
        <title>Flavihumibacter sp. nov., isolated from sediment of a river.</title>
        <authorList>
            <person name="Liu H."/>
        </authorList>
    </citation>
    <scope>NUCLEOTIDE SEQUENCE [LARGE SCALE GENOMIC DNA]</scope>
    <source>
        <strain evidence="2 3">RY-1</strain>
    </source>
</reference>
<dbReference type="SUPFAM" id="SSF103473">
    <property type="entry name" value="MFS general substrate transporter"/>
    <property type="match status" value="1"/>
</dbReference>
<proteinExistence type="predicted"/>
<evidence type="ECO:0000313" key="2">
    <source>
        <dbReference type="EMBL" id="MCF1714351.1"/>
    </source>
</evidence>
<feature type="transmembrane region" description="Helical" evidence="1">
    <location>
        <begin position="113"/>
        <end position="135"/>
    </location>
</feature>
<dbReference type="Proteomes" id="UP001200145">
    <property type="component" value="Unassembled WGS sequence"/>
</dbReference>
<dbReference type="InterPro" id="IPR036259">
    <property type="entry name" value="MFS_trans_sf"/>
</dbReference>
<evidence type="ECO:0000256" key="1">
    <source>
        <dbReference type="SAM" id="Phobius"/>
    </source>
</evidence>
<keyword evidence="3" id="KW-1185">Reference proteome</keyword>
<dbReference type="InterPro" id="IPR011989">
    <property type="entry name" value="ARM-like"/>
</dbReference>
<feature type="transmembrane region" description="Helical" evidence="1">
    <location>
        <begin position="88"/>
        <end position="107"/>
    </location>
</feature>
<comment type="caution">
    <text evidence="2">The sequence shown here is derived from an EMBL/GenBank/DDBJ whole genome shotgun (WGS) entry which is preliminary data.</text>
</comment>
<feature type="transmembrane region" description="Helical" evidence="1">
    <location>
        <begin position="236"/>
        <end position="256"/>
    </location>
</feature>
<feature type="transmembrane region" description="Helical" evidence="1">
    <location>
        <begin position="24"/>
        <end position="44"/>
    </location>
</feature>
<feature type="transmembrane region" description="Helical" evidence="1">
    <location>
        <begin position="268"/>
        <end position="290"/>
    </location>
</feature>
<dbReference type="InterPro" id="IPR016024">
    <property type="entry name" value="ARM-type_fold"/>
</dbReference>
<feature type="transmembrane region" description="Helical" evidence="1">
    <location>
        <begin position="56"/>
        <end position="76"/>
    </location>
</feature>
<name>A0ABS9BF67_9BACT</name>
<dbReference type="EMBL" id="JAKEVY010000002">
    <property type="protein sequence ID" value="MCF1714351.1"/>
    <property type="molecule type" value="Genomic_DNA"/>
</dbReference>